<keyword evidence="1" id="KW-0812">Transmembrane</keyword>
<dbReference type="EMBL" id="JAFNEN010000151">
    <property type="protein sequence ID" value="KAG8191822.1"/>
    <property type="molecule type" value="Genomic_DNA"/>
</dbReference>
<keyword evidence="1" id="KW-0472">Membrane</keyword>
<keyword evidence="3" id="KW-1185">Reference proteome</keyword>
<evidence type="ECO:0000313" key="3">
    <source>
        <dbReference type="Proteomes" id="UP000827092"/>
    </source>
</evidence>
<accession>A0AAV6V6M7</accession>
<reference evidence="2 3" key="1">
    <citation type="journal article" date="2022" name="Nat. Ecol. Evol.">
        <title>A masculinizing supergene underlies an exaggerated male reproductive morph in a spider.</title>
        <authorList>
            <person name="Hendrickx F."/>
            <person name="De Corte Z."/>
            <person name="Sonet G."/>
            <person name="Van Belleghem S.M."/>
            <person name="Kostlbacher S."/>
            <person name="Vangestel C."/>
        </authorList>
    </citation>
    <scope>NUCLEOTIDE SEQUENCE [LARGE SCALE GENOMIC DNA]</scope>
    <source>
        <strain evidence="2">W744_W776</strain>
    </source>
</reference>
<evidence type="ECO:0000313" key="2">
    <source>
        <dbReference type="EMBL" id="KAG8191822.1"/>
    </source>
</evidence>
<keyword evidence="1" id="KW-1133">Transmembrane helix</keyword>
<proteinExistence type="predicted"/>
<sequence>MGMLWLSFGQAGTSGVARFLIYICLVGRFLLRHQMRQRRCSVGAQRKVSGMSTFQLDCGSGKLWHQERKVNSKDDPETSEADTLIAMNDVKLFANVL</sequence>
<organism evidence="2 3">
    <name type="scientific">Oedothorax gibbosus</name>
    <dbReference type="NCBI Taxonomy" id="931172"/>
    <lineage>
        <taxon>Eukaryota</taxon>
        <taxon>Metazoa</taxon>
        <taxon>Ecdysozoa</taxon>
        <taxon>Arthropoda</taxon>
        <taxon>Chelicerata</taxon>
        <taxon>Arachnida</taxon>
        <taxon>Araneae</taxon>
        <taxon>Araneomorphae</taxon>
        <taxon>Entelegynae</taxon>
        <taxon>Araneoidea</taxon>
        <taxon>Linyphiidae</taxon>
        <taxon>Erigoninae</taxon>
        <taxon>Oedothorax</taxon>
    </lineage>
</organism>
<dbReference type="Proteomes" id="UP000827092">
    <property type="component" value="Unassembled WGS sequence"/>
</dbReference>
<dbReference type="AlphaFoldDB" id="A0AAV6V6M7"/>
<evidence type="ECO:0000256" key="1">
    <source>
        <dbReference type="SAM" id="Phobius"/>
    </source>
</evidence>
<protein>
    <submittedName>
        <fullName evidence="2">Uncharacterized protein</fullName>
    </submittedName>
</protein>
<comment type="caution">
    <text evidence="2">The sequence shown here is derived from an EMBL/GenBank/DDBJ whole genome shotgun (WGS) entry which is preliminary data.</text>
</comment>
<gene>
    <name evidence="2" type="ORF">JTE90_022814</name>
</gene>
<name>A0AAV6V6M7_9ARAC</name>
<feature type="transmembrane region" description="Helical" evidence="1">
    <location>
        <begin position="12"/>
        <end position="31"/>
    </location>
</feature>